<dbReference type="RefSeq" id="WP_258331600.1">
    <property type="nucleotide sequence ID" value="NZ_JAPTGG010000007.1"/>
</dbReference>
<name>A0A9J6RLX0_9GAMM</name>
<feature type="compositionally biased region" description="Basic and acidic residues" evidence="1">
    <location>
        <begin position="9"/>
        <end position="21"/>
    </location>
</feature>
<evidence type="ECO:0000256" key="1">
    <source>
        <dbReference type="SAM" id="MobiDB-lite"/>
    </source>
</evidence>
<protein>
    <submittedName>
        <fullName evidence="2">Uncharacterized protein</fullName>
    </submittedName>
</protein>
<evidence type="ECO:0000313" key="2">
    <source>
        <dbReference type="EMBL" id="MCZ0865452.1"/>
    </source>
</evidence>
<sequence length="82" mass="9652">MKNLTGDMFGDRRLDSDRRCQDLPMPAGLDRRTGMRREKGFQNKPWWLNVDYAEELVSLKASEVLTRENIRVRSNHKKTSND</sequence>
<gene>
    <name evidence="2" type="ORF">O0V09_09580</name>
</gene>
<evidence type="ECO:0000313" key="3">
    <source>
        <dbReference type="Proteomes" id="UP001069090"/>
    </source>
</evidence>
<accession>A0A9J6RLX0</accession>
<comment type="caution">
    <text evidence="2">The sequence shown here is derived from an EMBL/GenBank/DDBJ whole genome shotgun (WGS) entry which is preliminary data.</text>
</comment>
<dbReference type="EMBL" id="JAPTGG010000007">
    <property type="protein sequence ID" value="MCZ0865452.1"/>
    <property type="molecule type" value="Genomic_DNA"/>
</dbReference>
<organism evidence="2 3">
    <name type="scientific">Dasania phycosphaerae</name>
    <dbReference type="NCBI Taxonomy" id="2950436"/>
    <lineage>
        <taxon>Bacteria</taxon>
        <taxon>Pseudomonadati</taxon>
        <taxon>Pseudomonadota</taxon>
        <taxon>Gammaproteobacteria</taxon>
        <taxon>Cellvibrionales</taxon>
        <taxon>Spongiibacteraceae</taxon>
        <taxon>Dasania</taxon>
    </lineage>
</organism>
<dbReference type="Proteomes" id="UP001069090">
    <property type="component" value="Unassembled WGS sequence"/>
</dbReference>
<feature type="region of interest" description="Disordered" evidence="1">
    <location>
        <begin position="1"/>
        <end position="36"/>
    </location>
</feature>
<keyword evidence="3" id="KW-1185">Reference proteome</keyword>
<proteinExistence type="predicted"/>
<dbReference type="AlphaFoldDB" id="A0A9J6RLX0"/>
<reference evidence="2 3" key="1">
    <citation type="submission" date="2022-12" db="EMBL/GenBank/DDBJ databases">
        <title>Dasania phycosphaerae sp. nov., isolated from particulate material of the south coast of Korea.</title>
        <authorList>
            <person name="Jiang Y."/>
        </authorList>
    </citation>
    <scope>NUCLEOTIDE SEQUENCE [LARGE SCALE GENOMIC DNA]</scope>
    <source>
        <strain evidence="2 3">GY-19</strain>
    </source>
</reference>